<dbReference type="Pfam" id="PF05960">
    <property type="entry name" value="DUF885"/>
    <property type="match status" value="1"/>
</dbReference>
<organism evidence="2 3">
    <name type="scientific">Sphingosinicella xenopeptidilytica</name>
    <dbReference type="NCBI Taxonomy" id="364098"/>
    <lineage>
        <taxon>Bacteria</taxon>
        <taxon>Pseudomonadati</taxon>
        <taxon>Pseudomonadota</taxon>
        <taxon>Alphaproteobacteria</taxon>
        <taxon>Sphingomonadales</taxon>
        <taxon>Sphingosinicellaceae</taxon>
        <taxon>Sphingosinicella</taxon>
    </lineage>
</organism>
<evidence type="ECO:0000313" key="2">
    <source>
        <dbReference type="EMBL" id="MFD0850527.1"/>
    </source>
</evidence>
<dbReference type="PANTHER" id="PTHR33361">
    <property type="entry name" value="GLR0591 PROTEIN"/>
    <property type="match status" value="1"/>
</dbReference>
<dbReference type="SUPFAM" id="SSF55961">
    <property type="entry name" value="Bet v1-like"/>
    <property type="match status" value="1"/>
</dbReference>
<sequence length="742" mass="80723">MQRFIVLIAALGAAFPSAAETQSQSSLQLRRAADAVLAWRTAEDVEVRLSQGLPVTRIGRVSFADETAYAARATALAGELEAVETAGLSSAEAELRLALLQDLRARSSAAEDYWFDFLVTPYRGGDLHQAAAAALASAAVKTDAERAHYLALIDSYTAMVDAIAERTKAQQRRGNLLPKSALPGALKTLEGARTAAVARATVGPDRLAALSAAVSARFVADVEARVETRLLPAFDRLRAVLDDRYLKAAPTAVGISQYRGGLDRYRRCVAAGTGLDLTPDKIHAIGLKALGEINARKAEIRTQTGFTGDAAAFDRAMRTDPRGFAKTADEVVARYEASMATIALLLPGLFSELPSAPYGVKRLDPADEPGMTYGVYQPPSPSFPMGQYRFNGSGLETRTMIGAHHLIAHELMPGHHLQIALARESRQLHPVQSYLGAGPYVEGWAEYAAWLVEDAGLYAPYDRFGHLVMQSFLASRLVVDTGLNTMDWPLEKARAFMAANTFEGPEQIATETLRYSTDIPCQALGYYLGYDTFREGRKRAEAALDKDFDVRRFHKAVLTGGAVPLNIIAQRVDRFIADEKATGATTSHVAALSSTGVSIAASPRAVWDVLVDRRRWMPAMTEQKMLRGKPDAAGGLYMHSVKAGEGVVSRLEEILLAEPGRRLVLRMADPETGRTYAFVDHRIRAEGKGTRLDFEMYWYEDVSGRKAPAEIDAIRTDYSTQTVSKIDEALARLKTAAETSSH</sequence>
<dbReference type="CDD" id="cd07812">
    <property type="entry name" value="SRPBCC"/>
    <property type="match status" value="1"/>
</dbReference>
<dbReference type="PANTHER" id="PTHR33361:SF2">
    <property type="entry name" value="DUF885 DOMAIN-CONTAINING PROTEIN"/>
    <property type="match status" value="1"/>
</dbReference>
<evidence type="ECO:0000256" key="1">
    <source>
        <dbReference type="SAM" id="SignalP"/>
    </source>
</evidence>
<dbReference type="Gene3D" id="3.30.530.20">
    <property type="match status" value="1"/>
</dbReference>
<reference evidence="3" key="1">
    <citation type="journal article" date="2019" name="Int. J. Syst. Evol. Microbiol.">
        <title>The Global Catalogue of Microorganisms (GCM) 10K type strain sequencing project: providing services to taxonomists for standard genome sequencing and annotation.</title>
        <authorList>
            <consortium name="The Broad Institute Genomics Platform"/>
            <consortium name="The Broad Institute Genome Sequencing Center for Infectious Disease"/>
            <person name="Wu L."/>
            <person name="Ma J."/>
        </authorList>
    </citation>
    <scope>NUCLEOTIDE SEQUENCE [LARGE SCALE GENOMIC DNA]</scope>
    <source>
        <strain evidence="3">CCUG 52537</strain>
    </source>
</reference>
<keyword evidence="3" id="KW-1185">Reference proteome</keyword>
<name>A0ABW3C9D9_SPHXN</name>
<proteinExistence type="predicted"/>
<dbReference type="Proteomes" id="UP001597124">
    <property type="component" value="Unassembled WGS sequence"/>
</dbReference>
<feature type="chain" id="PRO_5046911867" evidence="1">
    <location>
        <begin position="20"/>
        <end position="742"/>
    </location>
</feature>
<comment type="caution">
    <text evidence="2">The sequence shown here is derived from an EMBL/GenBank/DDBJ whole genome shotgun (WGS) entry which is preliminary data.</text>
</comment>
<gene>
    <name evidence="2" type="ORF">ACFQ00_19520</name>
</gene>
<dbReference type="InterPro" id="IPR019587">
    <property type="entry name" value="Polyketide_cyclase/dehydratase"/>
</dbReference>
<dbReference type="InterPro" id="IPR010281">
    <property type="entry name" value="DUF885"/>
</dbReference>
<dbReference type="InterPro" id="IPR023393">
    <property type="entry name" value="START-like_dom_sf"/>
</dbReference>
<feature type="signal peptide" evidence="1">
    <location>
        <begin position="1"/>
        <end position="19"/>
    </location>
</feature>
<keyword evidence="1" id="KW-0732">Signal</keyword>
<dbReference type="RefSeq" id="WP_381494978.1">
    <property type="nucleotide sequence ID" value="NZ_JBHTIK010000015.1"/>
</dbReference>
<dbReference type="EMBL" id="JBHTIK010000015">
    <property type="protein sequence ID" value="MFD0850527.1"/>
    <property type="molecule type" value="Genomic_DNA"/>
</dbReference>
<protein>
    <submittedName>
        <fullName evidence="2">DUF885 family protein</fullName>
    </submittedName>
</protein>
<evidence type="ECO:0000313" key="3">
    <source>
        <dbReference type="Proteomes" id="UP001597124"/>
    </source>
</evidence>
<accession>A0ABW3C9D9</accession>
<dbReference type="Pfam" id="PF10604">
    <property type="entry name" value="Polyketide_cyc2"/>
    <property type="match status" value="1"/>
</dbReference>